<evidence type="ECO:0000313" key="8">
    <source>
        <dbReference type="Proteomes" id="UP001218362"/>
    </source>
</evidence>
<evidence type="ECO:0000256" key="3">
    <source>
        <dbReference type="ARBA" id="ARBA00022989"/>
    </source>
</evidence>
<dbReference type="KEGG" id="acob:P0Y56_12630"/>
<dbReference type="EMBL" id="CP119316">
    <property type="protein sequence ID" value="WEK45866.1"/>
    <property type="molecule type" value="Genomic_DNA"/>
</dbReference>
<dbReference type="PANTHER" id="PTHR37422">
    <property type="entry name" value="TEICHURONIC ACID BIOSYNTHESIS PROTEIN TUAE"/>
    <property type="match status" value="1"/>
</dbReference>
<evidence type="ECO:0000256" key="4">
    <source>
        <dbReference type="ARBA" id="ARBA00023136"/>
    </source>
</evidence>
<feature type="transmembrane region" description="Helical" evidence="5">
    <location>
        <begin position="230"/>
        <end position="247"/>
    </location>
</feature>
<evidence type="ECO:0000256" key="5">
    <source>
        <dbReference type="SAM" id="Phobius"/>
    </source>
</evidence>
<feature type="transmembrane region" description="Helical" evidence="5">
    <location>
        <begin position="66"/>
        <end position="84"/>
    </location>
</feature>
<dbReference type="AlphaFoldDB" id="A0AAJ6BND2"/>
<feature type="transmembrane region" description="Helical" evidence="5">
    <location>
        <begin position="403"/>
        <end position="420"/>
    </location>
</feature>
<feature type="transmembrane region" description="Helical" evidence="5">
    <location>
        <begin position="277"/>
        <end position="296"/>
    </location>
</feature>
<dbReference type="GO" id="GO:0016020">
    <property type="term" value="C:membrane"/>
    <property type="evidence" value="ECO:0007669"/>
    <property type="project" value="UniProtKB-SubCell"/>
</dbReference>
<keyword evidence="4 5" id="KW-0472">Membrane</keyword>
<evidence type="ECO:0000256" key="1">
    <source>
        <dbReference type="ARBA" id="ARBA00004141"/>
    </source>
</evidence>
<dbReference type="InterPro" id="IPR007016">
    <property type="entry name" value="O-antigen_ligase-rel_domated"/>
</dbReference>
<comment type="subcellular location">
    <subcellularLocation>
        <location evidence="1">Membrane</location>
        <topology evidence="1">Multi-pass membrane protein</topology>
    </subcellularLocation>
</comment>
<feature type="transmembrane region" description="Helical" evidence="5">
    <location>
        <begin position="12"/>
        <end position="29"/>
    </location>
</feature>
<gene>
    <name evidence="7" type="ORF">P0Y56_12630</name>
</gene>
<feature type="transmembrane region" description="Helical" evidence="5">
    <location>
        <begin position="35"/>
        <end position="54"/>
    </location>
</feature>
<evidence type="ECO:0000259" key="6">
    <source>
        <dbReference type="Pfam" id="PF04932"/>
    </source>
</evidence>
<keyword evidence="7" id="KW-0436">Ligase</keyword>
<reference evidence="7" key="1">
    <citation type="submission" date="2023-03" db="EMBL/GenBank/DDBJ databases">
        <title>Andean soil-derived lignocellulolytic bacterial consortium as a source of novel taxa and putative plastic-active enzymes.</title>
        <authorList>
            <person name="Diaz-Garcia L."/>
            <person name="Chuvochina M."/>
            <person name="Feuerriegel G."/>
            <person name="Bunk B."/>
            <person name="Sproer C."/>
            <person name="Streit W.R."/>
            <person name="Rodriguez L.M."/>
            <person name="Overmann J."/>
            <person name="Jimenez D.J."/>
        </authorList>
    </citation>
    <scope>NUCLEOTIDE SEQUENCE</scope>
    <source>
        <strain evidence="7">MAG 26</strain>
    </source>
</reference>
<keyword evidence="3 5" id="KW-1133">Transmembrane helix</keyword>
<dbReference type="Pfam" id="PF04932">
    <property type="entry name" value="Wzy_C"/>
    <property type="match status" value="1"/>
</dbReference>
<proteinExistence type="predicted"/>
<accession>A0AAJ6BND2</accession>
<evidence type="ECO:0000256" key="2">
    <source>
        <dbReference type="ARBA" id="ARBA00022692"/>
    </source>
</evidence>
<dbReference type="GO" id="GO:0016874">
    <property type="term" value="F:ligase activity"/>
    <property type="evidence" value="ECO:0007669"/>
    <property type="project" value="UniProtKB-KW"/>
</dbReference>
<evidence type="ECO:0000313" key="7">
    <source>
        <dbReference type="EMBL" id="WEK45866.1"/>
    </source>
</evidence>
<feature type="transmembrane region" description="Helical" evidence="5">
    <location>
        <begin position="148"/>
        <end position="171"/>
    </location>
</feature>
<feature type="transmembrane region" description="Helical" evidence="5">
    <location>
        <begin position="191"/>
        <end position="210"/>
    </location>
</feature>
<protein>
    <submittedName>
        <fullName evidence="7">O-antigen ligase family protein</fullName>
    </submittedName>
</protein>
<name>A0AAJ6BND2_9SPHN</name>
<keyword evidence="2 5" id="KW-0812">Transmembrane</keyword>
<feature type="transmembrane region" description="Helical" evidence="5">
    <location>
        <begin position="372"/>
        <end position="391"/>
    </location>
</feature>
<dbReference type="Proteomes" id="UP001218362">
    <property type="component" value="Chromosome"/>
</dbReference>
<dbReference type="PANTHER" id="PTHR37422:SF13">
    <property type="entry name" value="LIPOPOLYSACCHARIDE BIOSYNTHESIS PROTEIN PA4999-RELATED"/>
    <property type="match status" value="1"/>
</dbReference>
<feature type="transmembrane region" description="Helical" evidence="5">
    <location>
        <begin position="121"/>
        <end position="141"/>
    </location>
</feature>
<sequence length="469" mass="50193">MRLKAFDPSHRHACVAATLLVAAMLLGGGGSPSPAAELAIEVLAGIAALIWFWLPGTLRLPIDWRLWMVAAFVIGLTGLQLIPLPPTIWQSLPGRDIEIAALKLVGEESSWQPFTTSPPRTLASLLALVPPIFVLLMTGALRRSERRWLVAATAAMALVSVIVGAIQLNAGSQGFKFYDQSPSYLVLGFQANRNSTADILLIGLVALAAYRASLHPEGETFAFKSLQKRWWFGSAAMLIGLACVLTASRSGILLLPATLIASFAIVRSSSGERGKRSLGVIAAGGFIFAGVASILLRDNPLLNKIAERFDHGSGREALWKDTIYAIKQFWPFGSGTGTFVPNFIAFEPLQSVDYSVPNRAHNDYLELALESGMFGIAILAAVAGMILWMAIQSSRDSDHSHTQSAFGIVALAIFAVHSVVDYPLRSISLACLAAVSVGLLARAPQTRLAAGKTLRSEPSLSEKVNPPVF</sequence>
<organism evidence="7 8">
    <name type="scientific">Candidatus Andeanibacterium colombiense</name>
    <dbReference type="NCBI Taxonomy" id="3121345"/>
    <lineage>
        <taxon>Bacteria</taxon>
        <taxon>Pseudomonadati</taxon>
        <taxon>Pseudomonadota</taxon>
        <taxon>Alphaproteobacteria</taxon>
        <taxon>Sphingomonadales</taxon>
        <taxon>Sphingomonadaceae</taxon>
        <taxon>Candidatus Andeanibacterium</taxon>
    </lineage>
</organism>
<feature type="domain" description="O-antigen ligase-related" evidence="6">
    <location>
        <begin position="235"/>
        <end position="379"/>
    </location>
</feature>
<dbReference type="InterPro" id="IPR051533">
    <property type="entry name" value="WaaL-like"/>
</dbReference>